<feature type="transmembrane region" description="Helical" evidence="1">
    <location>
        <begin position="26"/>
        <end position="46"/>
    </location>
</feature>
<name>A0ABS4TDY4_9PSEU</name>
<accession>A0ABS4TDY4</accession>
<gene>
    <name evidence="2" type="ORF">JOF56_003012</name>
</gene>
<evidence type="ECO:0000256" key="1">
    <source>
        <dbReference type="SAM" id="Phobius"/>
    </source>
</evidence>
<sequence length="97" mass="10589">MGAYTFLGAAVTTVAALVAVIWAAVTYWPITLAVVILALLVVPGIMRGQARSQAQADFVARAAAVENETNAALQEVDDIYNHARARMEHLERLRRLR</sequence>
<proteinExistence type="predicted"/>
<dbReference type="RefSeq" id="WP_209638193.1">
    <property type="nucleotide sequence ID" value="NZ_JAGINW010000001.1"/>
</dbReference>
<keyword evidence="3" id="KW-1185">Reference proteome</keyword>
<dbReference type="Proteomes" id="UP001519332">
    <property type="component" value="Unassembled WGS sequence"/>
</dbReference>
<reference evidence="2 3" key="1">
    <citation type="submission" date="2021-03" db="EMBL/GenBank/DDBJ databases">
        <title>Sequencing the genomes of 1000 actinobacteria strains.</title>
        <authorList>
            <person name="Klenk H.-P."/>
        </authorList>
    </citation>
    <scope>NUCLEOTIDE SEQUENCE [LARGE SCALE GENOMIC DNA]</scope>
    <source>
        <strain evidence="2 3">DSM 46670</strain>
    </source>
</reference>
<keyword evidence="1" id="KW-0812">Transmembrane</keyword>
<protein>
    <submittedName>
        <fullName evidence="2">ABC-type dipeptide/oligopeptide/nickel transport system permease subunit</fullName>
    </submittedName>
</protein>
<evidence type="ECO:0000313" key="3">
    <source>
        <dbReference type="Proteomes" id="UP001519332"/>
    </source>
</evidence>
<organism evidence="2 3">
    <name type="scientific">Kibdelosporangium banguiense</name>
    <dbReference type="NCBI Taxonomy" id="1365924"/>
    <lineage>
        <taxon>Bacteria</taxon>
        <taxon>Bacillati</taxon>
        <taxon>Actinomycetota</taxon>
        <taxon>Actinomycetes</taxon>
        <taxon>Pseudonocardiales</taxon>
        <taxon>Pseudonocardiaceae</taxon>
        <taxon>Kibdelosporangium</taxon>
    </lineage>
</organism>
<keyword evidence="1" id="KW-0472">Membrane</keyword>
<comment type="caution">
    <text evidence="2">The sequence shown here is derived from an EMBL/GenBank/DDBJ whole genome shotgun (WGS) entry which is preliminary data.</text>
</comment>
<evidence type="ECO:0000313" key="2">
    <source>
        <dbReference type="EMBL" id="MBP2322627.1"/>
    </source>
</evidence>
<keyword evidence="1" id="KW-1133">Transmembrane helix</keyword>
<dbReference type="EMBL" id="JAGINW010000001">
    <property type="protein sequence ID" value="MBP2322627.1"/>
    <property type="molecule type" value="Genomic_DNA"/>
</dbReference>